<evidence type="ECO:0000259" key="6">
    <source>
        <dbReference type="Pfam" id="PF02749"/>
    </source>
</evidence>
<accession>A0ABV4BNN2</accession>
<proteinExistence type="inferred from homology"/>
<dbReference type="RefSeq" id="WP_369703125.1">
    <property type="nucleotide sequence ID" value="NZ_JBGEWD010000002.1"/>
</dbReference>
<dbReference type="SUPFAM" id="SSF54675">
    <property type="entry name" value="Nicotinate/Quinolinate PRTase N-terminal domain-like"/>
    <property type="match status" value="1"/>
</dbReference>
<evidence type="ECO:0000313" key="7">
    <source>
        <dbReference type="EMBL" id="MEY7999236.1"/>
    </source>
</evidence>
<feature type="domain" description="Quinolinate phosphoribosyl transferase N-terminal" evidence="6">
    <location>
        <begin position="11"/>
        <end position="86"/>
    </location>
</feature>
<protein>
    <submittedName>
        <fullName evidence="7">Nicotinate-nucleotide pyrophosphorylase</fullName>
    </submittedName>
</protein>
<feature type="domain" description="Quinolinate phosphoribosyl transferase C-terminal" evidence="5">
    <location>
        <begin position="88"/>
        <end position="262"/>
    </location>
</feature>
<dbReference type="PANTHER" id="PTHR32179:SF3">
    <property type="entry name" value="NICOTINATE-NUCLEOTIDE PYROPHOSPHORYLASE [CARBOXYLATING]"/>
    <property type="match status" value="1"/>
</dbReference>
<organism evidence="7 8">
    <name type="scientific">Clostridium moutaii</name>
    <dbReference type="NCBI Taxonomy" id="3240932"/>
    <lineage>
        <taxon>Bacteria</taxon>
        <taxon>Bacillati</taxon>
        <taxon>Bacillota</taxon>
        <taxon>Clostridia</taxon>
        <taxon>Eubacteriales</taxon>
        <taxon>Clostridiaceae</taxon>
        <taxon>Clostridium</taxon>
    </lineage>
</organism>
<dbReference type="InterPro" id="IPR013785">
    <property type="entry name" value="Aldolase_TIM"/>
</dbReference>
<gene>
    <name evidence="7" type="ORF">AB8U03_03310</name>
</gene>
<keyword evidence="2" id="KW-0328">Glycosyltransferase</keyword>
<dbReference type="SUPFAM" id="SSF51690">
    <property type="entry name" value="Nicotinate/Quinolinate PRTase C-terminal domain-like"/>
    <property type="match status" value="1"/>
</dbReference>
<dbReference type="Gene3D" id="3.20.20.70">
    <property type="entry name" value="Aldolase class I"/>
    <property type="match status" value="1"/>
</dbReference>
<evidence type="ECO:0000256" key="3">
    <source>
        <dbReference type="ARBA" id="ARBA00022679"/>
    </source>
</evidence>
<keyword evidence="8" id="KW-1185">Reference proteome</keyword>
<dbReference type="InterPro" id="IPR036068">
    <property type="entry name" value="Nicotinate_pribotase-like_C"/>
</dbReference>
<reference evidence="7 8" key="1">
    <citation type="submission" date="2024-08" db="EMBL/GenBank/DDBJ databases">
        <title>Clostridium lapicellarii sp. nov., and Clostridium renhuaiense sp. nov., two species isolated from the mud in a fermentation cellar used for producing sauce-flavour Chinese liquors.</title>
        <authorList>
            <person name="Yang F."/>
            <person name="Wang H."/>
            <person name="Chen L.Q."/>
            <person name="Zhou N."/>
            <person name="Lu J.J."/>
            <person name="Pu X.X."/>
            <person name="Wan B."/>
            <person name="Wang L."/>
            <person name="Liu S.J."/>
        </authorList>
    </citation>
    <scope>NUCLEOTIDE SEQUENCE [LARGE SCALE GENOMIC DNA]</scope>
    <source>
        <strain evidence="7 8">MT-5</strain>
    </source>
</reference>
<evidence type="ECO:0000313" key="8">
    <source>
        <dbReference type="Proteomes" id="UP001564657"/>
    </source>
</evidence>
<comment type="caution">
    <text evidence="7">The sequence shown here is derived from an EMBL/GenBank/DDBJ whole genome shotgun (WGS) entry which is preliminary data.</text>
</comment>
<sequence>MELREYLFSEIKDYKWNFKIVSKQSGVFSGTDRLKQLSDELKIEIKRVCPEGNKIRIGDCVFSGVGDAEQIIRAEEILLGTIGKFSGITTAAYEFFKKAGNDIKIVCGAFKKVPGEVRKDIRQSIVSGGIGVRITDKPFIYLDKNYVRLLGCVKEAVKKAREYDSSRIVVVQLRGEIDPIVQEAVQAVEAGAGILMVDTGNIEDLESIVNISKKSGWRENIKIAYAGGITLEDIKIIKDCGADIVDVGRAIIDAPILDFSLDVIENLKG</sequence>
<dbReference type="PANTHER" id="PTHR32179">
    <property type="entry name" value="NICOTINATE-NUCLEOTIDE PYROPHOSPHORYLASE [CARBOXYLATING]"/>
    <property type="match status" value="1"/>
</dbReference>
<dbReference type="InterPro" id="IPR022412">
    <property type="entry name" value="Quinolinate_PRibosylTrfase_N"/>
</dbReference>
<dbReference type="Pfam" id="PF01729">
    <property type="entry name" value="QRPTase_C"/>
    <property type="match status" value="1"/>
</dbReference>
<evidence type="ECO:0000256" key="1">
    <source>
        <dbReference type="ARBA" id="ARBA00009400"/>
    </source>
</evidence>
<dbReference type="InterPro" id="IPR037128">
    <property type="entry name" value="Quinolinate_PRibosylTase_N_sf"/>
</dbReference>
<dbReference type="Proteomes" id="UP001564657">
    <property type="component" value="Unassembled WGS sequence"/>
</dbReference>
<keyword evidence="3" id="KW-0808">Transferase</keyword>
<dbReference type="InterPro" id="IPR027277">
    <property type="entry name" value="NadC/ModD"/>
</dbReference>
<dbReference type="InterPro" id="IPR002638">
    <property type="entry name" value="Quinolinate_PRibosylTrfase_C"/>
</dbReference>
<evidence type="ECO:0000256" key="2">
    <source>
        <dbReference type="ARBA" id="ARBA00022676"/>
    </source>
</evidence>
<dbReference type="Pfam" id="PF02749">
    <property type="entry name" value="QRPTase_N"/>
    <property type="match status" value="1"/>
</dbReference>
<dbReference type="Gene3D" id="3.90.1170.20">
    <property type="entry name" value="Quinolinate phosphoribosyl transferase, N-terminal domain"/>
    <property type="match status" value="1"/>
</dbReference>
<dbReference type="EMBL" id="JBGEWD010000002">
    <property type="protein sequence ID" value="MEY7999236.1"/>
    <property type="molecule type" value="Genomic_DNA"/>
</dbReference>
<comment type="similarity">
    <text evidence="1">Belongs to the NadC/ModD family.</text>
</comment>
<evidence type="ECO:0000256" key="4">
    <source>
        <dbReference type="ARBA" id="ARBA00047445"/>
    </source>
</evidence>
<evidence type="ECO:0000259" key="5">
    <source>
        <dbReference type="Pfam" id="PF01729"/>
    </source>
</evidence>
<comment type="catalytic activity">
    <reaction evidence="4">
        <text>nicotinate beta-D-ribonucleotide + CO2 + diphosphate = quinolinate + 5-phospho-alpha-D-ribose 1-diphosphate + 2 H(+)</text>
        <dbReference type="Rhea" id="RHEA:12733"/>
        <dbReference type="ChEBI" id="CHEBI:15378"/>
        <dbReference type="ChEBI" id="CHEBI:16526"/>
        <dbReference type="ChEBI" id="CHEBI:29959"/>
        <dbReference type="ChEBI" id="CHEBI:33019"/>
        <dbReference type="ChEBI" id="CHEBI:57502"/>
        <dbReference type="ChEBI" id="CHEBI:58017"/>
        <dbReference type="EC" id="2.4.2.19"/>
    </reaction>
</comment>
<name>A0ABV4BNN2_9CLOT</name>